<name>A0A8X7VVI2_BRACI</name>
<feature type="signal peptide" evidence="2">
    <location>
        <begin position="1"/>
        <end position="32"/>
    </location>
</feature>
<proteinExistence type="predicted"/>
<evidence type="ECO:0000259" key="3">
    <source>
        <dbReference type="Pfam" id="PF16656"/>
    </source>
</evidence>
<dbReference type="OrthoDB" id="45007at2759"/>
<feature type="domain" description="Purple acid phosphatase N-terminal" evidence="3">
    <location>
        <begin position="87"/>
        <end position="171"/>
    </location>
</feature>
<keyword evidence="5" id="KW-1185">Reference proteome</keyword>
<dbReference type="GO" id="GO:0003993">
    <property type="term" value="F:acid phosphatase activity"/>
    <property type="evidence" value="ECO:0007669"/>
    <property type="project" value="InterPro"/>
</dbReference>
<evidence type="ECO:0000256" key="2">
    <source>
        <dbReference type="SAM" id="SignalP"/>
    </source>
</evidence>
<accession>A0A8X7VVI2</accession>
<dbReference type="InterPro" id="IPR039331">
    <property type="entry name" value="PAPs-like"/>
</dbReference>
<evidence type="ECO:0000313" key="4">
    <source>
        <dbReference type="EMBL" id="KAG2318191.1"/>
    </source>
</evidence>
<dbReference type="SUPFAM" id="SSF49363">
    <property type="entry name" value="Purple acid phosphatase, N-terminal domain"/>
    <property type="match status" value="1"/>
</dbReference>
<keyword evidence="1 2" id="KW-0732">Signal</keyword>
<comment type="caution">
    <text evidence="4">The sequence shown here is derived from an EMBL/GenBank/DDBJ whole genome shotgun (WGS) entry which is preliminary data.</text>
</comment>
<dbReference type="Gene3D" id="2.60.40.380">
    <property type="entry name" value="Purple acid phosphatase-like, N-terminal"/>
    <property type="match status" value="1"/>
</dbReference>
<reference evidence="4 5" key="1">
    <citation type="submission" date="2020-02" db="EMBL/GenBank/DDBJ databases">
        <authorList>
            <person name="Ma Q."/>
            <person name="Huang Y."/>
            <person name="Song X."/>
            <person name="Pei D."/>
        </authorList>
    </citation>
    <scope>NUCLEOTIDE SEQUENCE [LARGE SCALE GENOMIC DNA]</scope>
    <source>
        <strain evidence="4">Sxm20200214</strain>
        <tissue evidence="4">Leaf</tissue>
    </source>
</reference>
<gene>
    <name evidence="4" type="ORF">Bca52824_021313</name>
</gene>
<dbReference type="InterPro" id="IPR008963">
    <property type="entry name" value="Purple_acid_Pase-like_N"/>
</dbReference>
<dbReference type="GO" id="GO:0046872">
    <property type="term" value="F:metal ion binding"/>
    <property type="evidence" value="ECO:0007669"/>
    <property type="project" value="UniProtKB-KW"/>
</dbReference>
<sequence>MAFRHGCITTSFRHPLLLLFFCFLSPASFSDAYIPSTLDGPFTPVTVQLDTTLRGKADDLPDTDPRVLRRNTGLEPKLLTPGFDALTDVLISWITGEFLIPTNVKSLDQTSIDSIVQYGTSSDSLTHTATGYSLGIVHHVRITGLKPSTVYYYRCADPSRNATSDIYHFKTTATMDMAQEPRHEQSSGRSDLHCETT</sequence>
<dbReference type="InterPro" id="IPR015914">
    <property type="entry name" value="PAPs_N"/>
</dbReference>
<evidence type="ECO:0000313" key="5">
    <source>
        <dbReference type="Proteomes" id="UP000886595"/>
    </source>
</evidence>
<dbReference type="EMBL" id="JAAMPC010000004">
    <property type="protein sequence ID" value="KAG2318191.1"/>
    <property type="molecule type" value="Genomic_DNA"/>
</dbReference>
<feature type="chain" id="PRO_5036444149" description="Purple acid phosphatase N-terminal domain-containing protein" evidence="2">
    <location>
        <begin position="33"/>
        <end position="197"/>
    </location>
</feature>
<organism evidence="4 5">
    <name type="scientific">Brassica carinata</name>
    <name type="common">Ethiopian mustard</name>
    <name type="synonym">Abyssinian cabbage</name>
    <dbReference type="NCBI Taxonomy" id="52824"/>
    <lineage>
        <taxon>Eukaryota</taxon>
        <taxon>Viridiplantae</taxon>
        <taxon>Streptophyta</taxon>
        <taxon>Embryophyta</taxon>
        <taxon>Tracheophyta</taxon>
        <taxon>Spermatophyta</taxon>
        <taxon>Magnoliopsida</taxon>
        <taxon>eudicotyledons</taxon>
        <taxon>Gunneridae</taxon>
        <taxon>Pentapetalae</taxon>
        <taxon>rosids</taxon>
        <taxon>malvids</taxon>
        <taxon>Brassicales</taxon>
        <taxon>Brassicaceae</taxon>
        <taxon>Brassiceae</taxon>
        <taxon>Brassica</taxon>
    </lineage>
</organism>
<evidence type="ECO:0000256" key="1">
    <source>
        <dbReference type="ARBA" id="ARBA00022729"/>
    </source>
</evidence>
<dbReference type="PANTHER" id="PTHR22953">
    <property type="entry name" value="ACID PHOSPHATASE RELATED"/>
    <property type="match status" value="1"/>
</dbReference>
<dbReference type="Pfam" id="PF16656">
    <property type="entry name" value="Pur_ac_phosph_N"/>
    <property type="match status" value="1"/>
</dbReference>
<dbReference type="PANTHER" id="PTHR22953:SF96">
    <property type="entry name" value="PURPLE ACID PHOSPHATASE 15"/>
    <property type="match status" value="1"/>
</dbReference>
<dbReference type="AlphaFoldDB" id="A0A8X7VVI2"/>
<protein>
    <recommendedName>
        <fullName evidence="3">Purple acid phosphatase N-terminal domain-containing protein</fullName>
    </recommendedName>
</protein>
<dbReference type="Proteomes" id="UP000886595">
    <property type="component" value="Unassembled WGS sequence"/>
</dbReference>